<evidence type="ECO:0000313" key="2">
    <source>
        <dbReference type="Proteomes" id="UP001732700"/>
    </source>
</evidence>
<name>A0ACD5TRI1_AVESA</name>
<accession>A0ACD5TRI1</accession>
<dbReference type="Proteomes" id="UP001732700">
    <property type="component" value="Chromosome 1C"/>
</dbReference>
<evidence type="ECO:0000313" key="1">
    <source>
        <dbReference type="EnsemblPlants" id="AVESA.00010b.r2.1CG0115880.1.CDS"/>
    </source>
</evidence>
<dbReference type="EnsemblPlants" id="AVESA.00010b.r2.1CG0115880.1">
    <property type="protein sequence ID" value="AVESA.00010b.r2.1CG0115880.1.CDS"/>
    <property type="gene ID" value="AVESA.00010b.r2.1CG0115880"/>
</dbReference>
<reference evidence="1" key="1">
    <citation type="submission" date="2021-05" db="EMBL/GenBank/DDBJ databases">
        <authorList>
            <person name="Scholz U."/>
            <person name="Mascher M."/>
            <person name="Fiebig A."/>
        </authorList>
    </citation>
    <scope>NUCLEOTIDE SEQUENCE [LARGE SCALE GENOMIC DNA]</scope>
</reference>
<keyword evidence="2" id="KW-1185">Reference proteome</keyword>
<protein>
    <submittedName>
        <fullName evidence="1">Uncharacterized protein</fullName>
    </submittedName>
</protein>
<organism evidence="1 2">
    <name type="scientific">Avena sativa</name>
    <name type="common">Oat</name>
    <dbReference type="NCBI Taxonomy" id="4498"/>
    <lineage>
        <taxon>Eukaryota</taxon>
        <taxon>Viridiplantae</taxon>
        <taxon>Streptophyta</taxon>
        <taxon>Embryophyta</taxon>
        <taxon>Tracheophyta</taxon>
        <taxon>Spermatophyta</taxon>
        <taxon>Magnoliopsida</taxon>
        <taxon>Liliopsida</taxon>
        <taxon>Poales</taxon>
        <taxon>Poaceae</taxon>
        <taxon>BOP clade</taxon>
        <taxon>Pooideae</taxon>
        <taxon>Poodae</taxon>
        <taxon>Poeae</taxon>
        <taxon>Poeae Chloroplast Group 1 (Aveneae type)</taxon>
        <taxon>Aveninae</taxon>
        <taxon>Avena</taxon>
    </lineage>
</organism>
<sequence length="184" mass="19454">MHATGFVRVLRTVTTHQDAVGSSREGPKTVQNRRGTSAFQQYHPHPAGHVTSFLDPSRSWRDVDGGWPLSLPYKSPTSPSRSEQSTSVLSSDRDREIIRSRWCVEISTMSCCGGNCGCGSGCKCGTGCGGCKMYPEMEEGVTSSQTLVMGVAPSSKPSFEAAAGAENGGCKCGANCTCDPCTCK</sequence>
<reference evidence="1" key="2">
    <citation type="submission" date="2025-09" db="UniProtKB">
        <authorList>
            <consortium name="EnsemblPlants"/>
        </authorList>
    </citation>
    <scope>IDENTIFICATION</scope>
</reference>
<proteinExistence type="predicted"/>